<evidence type="ECO:0000313" key="2">
    <source>
        <dbReference type="Proteomes" id="UP000601361"/>
    </source>
</evidence>
<dbReference type="Proteomes" id="UP000601361">
    <property type="component" value="Unassembled WGS sequence"/>
</dbReference>
<gene>
    <name evidence="1" type="ORF">GCM10011378_39870</name>
</gene>
<accession>A0ABQ1X7P9</accession>
<name>A0ABQ1X7P9_9BACT</name>
<protein>
    <submittedName>
        <fullName evidence="1">Uncharacterized protein</fullName>
    </submittedName>
</protein>
<organism evidence="1 2">
    <name type="scientific">Hymenobacter glacieicola</name>
    <dbReference type="NCBI Taxonomy" id="1562124"/>
    <lineage>
        <taxon>Bacteria</taxon>
        <taxon>Pseudomonadati</taxon>
        <taxon>Bacteroidota</taxon>
        <taxon>Cytophagia</taxon>
        <taxon>Cytophagales</taxon>
        <taxon>Hymenobacteraceae</taxon>
        <taxon>Hymenobacter</taxon>
    </lineage>
</organism>
<dbReference type="RefSeq" id="WP_188559633.1">
    <property type="nucleotide sequence ID" value="NZ_BMGS01000014.1"/>
</dbReference>
<proteinExistence type="predicted"/>
<reference evidence="2" key="1">
    <citation type="journal article" date="2019" name="Int. J. Syst. Evol. Microbiol.">
        <title>The Global Catalogue of Microorganisms (GCM) 10K type strain sequencing project: providing services to taxonomists for standard genome sequencing and annotation.</title>
        <authorList>
            <consortium name="The Broad Institute Genomics Platform"/>
            <consortium name="The Broad Institute Genome Sequencing Center for Infectious Disease"/>
            <person name="Wu L."/>
            <person name="Ma J."/>
        </authorList>
    </citation>
    <scope>NUCLEOTIDE SEQUENCE [LARGE SCALE GENOMIC DNA]</scope>
    <source>
        <strain evidence="2">CGMCC 1.12990</strain>
    </source>
</reference>
<evidence type="ECO:0000313" key="1">
    <source>
        <dbReference type="EMBL" id="GGG59906.1"/>
    </source>
</evidence>
<keyword evidence="2" id="KW-1185">Reference proteome</keyword>
<comment type="caution">
    <text evidence="1">The sequence shown here is derived from an EMBL/GenBank/DDBJ whole genome shotgun (WGS) entry which is preliminary data.</text>
</comment>
<dbReference type="EMBL" id="BMGS01000014">
    <property type="protein sequence ID" value="GGG59906.1"/>
    <property type="molecule type" value="Genomic_DNA"/>
</dbReference>
<sequence length="246" mass="26928">MLPNLPAIETHAGRIAIGATVRSTRYRDVQGLVTAIYWNGYGYAIKVNDRHSDDAGQYELLSGPTHQGFNYVNPNTQQVLSGKIEVLLLGEGDRIYFADTAEQAIALLAATIGQHDQAREVEYLKQRAEAGPVDELRWRGQAVGSLVGQLACVSTGTGKQHPAPKFLVGAQVHFFSPHTTHTVSGLALYKDRLNRYIQHQPVLRVWSKIAFETDASFCGATEEVPLAYRSYLLSLMARATSKGSGS</sequence>